<dbReference type="InterPro" id="IPR012334">
    <property type="entry name" value="Pectin_lyas_fold"/>
</dbReference>
<dbReference type="SUPFAM" id="SSF51126">
    <property type="entry name" value="Pectin lyase-like"/>
    <property type="match status" value="1"/>
</dbReference>
<evidence type="ECO:0008006" key="2">
    <source>
        <dbReference type="Google" id="ProtNLM"/>
    </source>
</evidence>
<dbReference type="Gene3D" id="2.160.20.10">
    <property type="entry name" value="Single-stranded right-handed beta-helix, Pectin lyase-like"/>
    <property type="match status" value="1"/>
</dbReference>
<accession>A0A0F9HQ41</accession>
<name>A0A0F9HQ41_9ZZZZ</name>
<dbReference type="EMBL" id="LAZR01016245">
    <property type="protein sequence ID" value="KKM05332.1"/>
    <property type="molecule type" value="Genomic_DNA"/>
</dbReference>
<evidence type="ECO:0000313" key="1">
    <source>
        <dbReference type="EMBL" id="KKM05332.1"/>
    </source>
</evidence>
<gene>
    <name evidence="1" type="ORF">LCGC14_1755170</name>
</gene>
<comment type="caution">
    <text evidence="1">The sequence shown here is derived from an EMBL/GenBank/DDBJ whole genome shotgun (WGS) entry which is preliminary data.</text>
</comment>
<dbReference type="InterPro" id="IPR011050">
    <property type="entry name" value="Pectin_lyase_fold/virulence"/>
</dbReference>
<reference evidence="1" key="1">
    <citation type="journal article" date="2015" name="Nature">
        <title>Complex archaea that bridge the gap between prokaryotes and eukaryotes.</title>
        <authorList>
            <person name="Spang A."/>
            <person name="Saw J.H."/>
            <person name="Jorgensen S.L."/>
            <person name="Zaremba-Niedzwiedzka K."/>
            <person name="Martijn J."/>
            <person name="Lind A.E."/>
            <person name="van Eijk R."/>
            <person name="Schleper C."/>
            <person name="Guy L."/>
            <person name="Ettema T.J."/>
        </authorList>
    </citation>
    <scope>NUCLEOTIDE SEQUENCE</scope>
</reference>
<organism evidence="1">
    <name type="scientific">marine sediment metagenome</name>
    <dbReference type="NCBI Taxonomy" id="412755"/>
    <lineage>
        <taxon>unclassified sequences</taxon>
        <taxon>metagenomes</taxon>
        <taxon>ecological metagenomes</taxon>
    </lineage>
</organism>
<protein>
    <recommendedName>
        <fullName evidence="2">Right handed beta helix domain-containing protein</fullName>
    </recommendedName>
</protein>
<sequence>MLTTFSGPVMSHGGFIGGEGPSGRTFFVNANAGGADDVDVDWWSVDEDTVFSTLQAAINKCVANRGDTIYVKQGGELVTSTVLFNKAGIRVIVQRLGMAPSMRGEFTSIYSTSLTGDPTAIISQPCYIEGLGFVGADAGTLFFEGAALLLRVDATSTATTKPWGVHLNQCRFPGWNLGNTCGLAMDGGTNVLIDDCYFEDAAFTHGIYMQGAVGHVQISNSHFSLGTYAIKCGSFSDAGVNTQLEIGPGNVTVAPTRGVNSGSNAAKVTIFRNSWATAVNSTHDQSIDDMESDGYICVGNEYADEESDDE</sequence>
<proteinExistence type="predicted"/>
<dbReference type="AlphaFoldDB" id="A0A0F9HQ41"/>